<dbReference type="GO" id="GO:0009686">
    <property type="term" value="P:gibberellin biosynthetic process"/>
    <property type="evidence" value="ECO:0007669"/>
    <property type="project" value="UniProtKB-ARBA"/>
</dbReference>
<dbReference type="GO" id="GO:0016707">
    <property type="term" value="F:gibberellin 3-beta-dioxygenase activity"/>
    <property type="evidence" value="ECO:0007669"/>
    <property type="project" value="UniProtKB-EC"/>
</dbReference>
<keyword evidence="2 8" id="KW-0479">Metal-binding</keyword>
<dbReference type="InterPro" id="IPR005123">
    <property type="entry name" value="Oxoglu/Fe-dep_dioxygenase_dom"/>
</dbReference>
<evidence type="ECO:0000313" key="11">
    <source>
        <dbReference type="EMBL" id="BAG32267.1"/>
    </source>
</evidence>
<dbReference type="FunFam" id="2.60.120.330:FF:000013">
    <property type="entry name" value="Gibberellin 3-beta-dioxygenase 1"/>
    <property type="match status" value="1"/>
</dbReference>
<evidence type="ECO:0000259" key="10">
    <source>
        <dbReference type="PROSITE" id="PS51471"/>
    </source>
</evidence>
<proteinExistence type="evidence at transcript level"/>
<dbReference type="InterPro" id="IPR044861">
    <property type="entry name" value="IPNS-like_FE2OG_OXY"/>
</dbReference>
<comment type="similarity">
    <text evidence="8">Belongs to the iron/ascorbate-dependent oxidoreductase family.</text>
</comment>
<evidence type="ECO:0000256" key="9">
    <source>
        <dbReference type="SAM" id="MobiDB-lite"/>
    </source>
</evidence>
<sequence>MPSISMEQPIHFPQPIHHPKHFDLGSAHEVPDSHTWPTIQPNPPNGPNESIPVIDLSSPDVISLIGHACESWGVFQVISHGVDLNLLHNLESQARRLFSLPTQQKLKAGRSPNSISGYGLAPISSLFSKLMWSEGFTISGSPLDHARSLWPDDYFNFCEVIEEYNKEMKRVAERLMQLMLLSLGLTEETIKWAGPMNELQDISSVLQLNSYPACPNPDRAIGLAAHTDSSLLTILYQSNTSGLQVLRPNKESSPTQWVTVPPIPGALVVNVGDLCHILSNGRFHSVVHRAVVNRTEHRYSAAYICGPPAHVKVSPIVKPVGPAYRPITWREYLGIKARLFDKALASVIISEEDHNDNSTCLLSCV</sequence>
<dbReference type="Gene3D" id="2.60.120.330">
    <property type="entry name" value="B-lactam Antibiotic, Isopenicillin N Synthase, Chain"/>
    <property type="match status" value="1"/>
</dbReference>
<dbReference type="Pfam" id="PF03171">
    <property type="entry name" value="2OG-FeII_Oxy"/>
    <property type="match status" value="1"/>
</dbReference>
<accession>B2NI88</accession>
<evidence type="ECO:0000256" key="7">
    <source>
        <dbReference type="ARBA" id="ARBA00066695"/>
    </source>
</evidence>
<evidence type="ECO:0000256" key="3">
    <source>
        <dbReference type="ARBA" id="ARBA00022964"/>
    </source>
</evidence>
<feature type="domain" description="Fe2OG dioxygenase" evidence="10">
    <location>
        <begin position="201"/>
        <end position="307"/>
    </location>
</feature>
<reference evidence="11" key="1">
    <citation type="submission" date="2007-05" db="EMBL/GenBank/DDBJ databases">
        <title>Chracterization of endogenous gibberellins, molecular cloning of a putative gibbererllin 3-oxidase gene, and their roles in growth of bunching onion (Allium fistulosum L.).</title>
        <authorList>
            <person name="Shiraiwa N."/>
            <person name="Honda I."/>
            <person name="Kikuchi K."/>
            <person name="Tanaka D."/>
            <person name="Shigyo M."/>
            <person name="Fukuda M."/>
            <person name="Matsuno S."/>
            <person name="Tanabe K."/>
            <person name="Itai A."/>
        </authorList>
    </citation>
    <scope>NUCLEOTIDE SEQUENCE</scope>
</reference>
<organism evidence="11">
    <name type="scientific">Allium fistulosum</name>
    <name type="common">Welsh onion</name>
    <dbReference type="NCBI Taxonomy" id="35875"/>
    <lineage>
        <taxon>Eukaryota</taxon>
        <taxon>Viridiplantae</taxon>
        <taxon>Streptophyta</taxon>
        <taxon>Embryophyta</taxon>
        <taxon>Tracheophyta</taxon>
        <taxon>Spermatophyta</taxon>
        <taxon>Magnoliopsida</taxon>
        <taxon>Liliopsida</taxon>
        <taxon>Asparagales</taxon>
        <taxon>Amaryllidaceae</taxon>
        <taxon>Allioideae</taxon>
        <taxon>Allieae</taxon>
        <taxon>Allium</taxon>
    </lineage>
</organism>
<dbReference type="InterPro" id="IPR026992">
    <property type="entry name" value="DIOX_N"/>
</dbReference>
<dbReference type="PROSITE" id="PS51471">
    <property type="entry name" value="FE2OG_OXY"/>
    <property type="match status" value="1"/>
</dbReference>
<keyword evidence="3" id="KW-0223">Dioxygenase</keyword>
<keyword evidence="5 8" id="KW-0408">Iron</keyword>
<evidence type="ECO:0000256" key="4">
    <source>
        <dbReference type="ARBA" id="ARBA00023002"/>
    </source>
</evidence>
<dbReference type="SUPFAM" id="SSF51197">
    <property type="entry name" value="Clavaminate synthase-like"/>
    <property type="match status" value="1"/>
</dbReference>
<dbReference type="InterPro" id="IPR050231">
    <property type="entry name" value="Iron_ascorbate_oxido_reductase"/>
</dbReference>
<dbReference type="PANTHER" id="PTHR47990">
    <property type="entry name" value="2-OXOGLUTARATE (2OG) AND FE(II)-DEPENDENT OXYGENASE SUPERFAMILY PROTEIN-RELATED"/>
    <property type="match status" value="1"/>
</dbReference>
<gene>
    <name evidence="11" type="primary">GA3ox1</name>
</gene>
<feature type="region of interest" description="Disordered" evidence="9">
    <location>
        <begin position="1"/>
        <end position="52"/>
    </location>
</feature>
<protein>
    <recommendedName>
        <fullName evidence="7">gibberellin 3beta-dioxygenase</fullName>
        <ecNumber evidence="7">1.14.11.15</ecNumber>
    </recommendedName>
</protein>
<comment type="cofactor">
    <cofactor evidence="1">
        <name>L-ascorbate</name>
        <dbReference type="ChEBI" id="CHEBI:38290"/>
    </cofactor>
</comment>
<evidence type="ECO:0000256" key="6">
    <source>
        <dbReference type="ARBA" id="ARBA00052181"/>
    </source>
</evidence>
<dbReference type="GO" id="GO:0046872">
    <property type="term" value="F:metal ion binding"/>
    <property type="evidence" value="ECO:0007669"/>
    <property type="project" value="UniProtKB-KW"/>
</dbReference>
<evidence type="ECO:0000256" key="5">
    <source>
        <dbReference type="ARBA" id="ARBA00023004"/>
    </source>
</evidence>
<evidence type="ECO:0000256" key="1">
    <source>
        <dbReference type="ARBA" id="ARBA00001961"/>
    </source>
</evidence>
<dbReference type="EMBL" id="AB303422">
    <property type="protein sequence ID" value="BAG32267.1"/>
    <property type="molecule type" value="mRNA"/>
</dbReference>
<dbReference type="AlphaFoldDB" id="B2NI88"/>
<comment type="catalytic activity">
    <reaction evidence="6">
        <text>gibberellin A20 + 2-oxoglutarate + O2 = gibberellin A1 + succinate + CO2</text>
        <dbReference type="Rhea" id="RHEA:10104"/>
        <dbReference type="ChEBI" id="CHEBI:15379"/>
        <dbReference type="ChEBI" id="CHEBI:16526"/>
        <dbReference type="ChEBI" id="CHEBI:16810"/>
        <dbReference type="ChEBI" id="CHEBI:30031"/>
        <dbReference type="ChEBI" id="CHEBI:58524"/>
        <dbReference type="ChEBI" id="CHEBI:58526"/>
        <dbReference type="EC" id="1.14.11.15"/>
    </reaction>
</comment>
<evidence type="ECO:0000256" key="8">
    <source>
        <dbReference type="RuleBase" id="RU003682"/>
    </source>
</evidence>
<evidence type="ECO:0000256" key="2">
    <source>
        <dbReference type="ARBA" id="ARBA00022723"/>
    </source>
</evidence>
<dbReference type="EC" id="1.14.11.15" evidence="7"/>
<name>B2NI88_ALLFI</name>
<dbReference type="Pfam" id="PF14226">
    <property type="entry name" value="DIOX_N"/>
    <property type="match status" value="1"/>
</dbReference>
<keyword evidence="4 8" id="KW-0560">Oxidoreductase</keyword>
<dbReference type="InterPro" id="IPR027443">
    <property type="entry name" value="IPNS-like_sf"/>
</dbReference>